<evidence type="ECO:0000313" key="2">
    <source>
        <dbReference type="Proteomes" id="UP001234178"/>
    </source>
</evidence>
<accession>A0ABQ9ZR54</accession>
<reference evidence="1 2" key="1">
    <citation type="journal article" date="2023" name="Nucleic Acids Res.">
        <title>The hologenome of Daphnia magna reveals possible DNA methylation and microbiome-mediated evolution of the host genome.</title>
        <authorList>
            <person name="Chaturvedi A."/>
            <person name="Li X."/>
            <person name="Dhandapani V."/>
            <person name="Marshall H."/>
            <person name="Kissane S."/>
            <person name="Cuenca-Cambronero M."/>
            <person name="Asole G."/>
            <person name="Calvet F."/>
            <person name="Ruiz-Romero M."/>
            <person name="Marangio P."/>
            <person name="Guigo R."/>
            <person name="Rago D."/>
            <person name="Mirbahai L."/>
            <person name="Eastwood N."/>
            <person name="Colbourne J.K."/>
            <person name="Zhou J."/>
            <person name="Mallon E."/>
            <person name="Orsini L."/>
        </authorList>
    </citation>
    <scope>NUCLEOTIDE SEQUENCE [LARGE SCALE GENOMIC DNA]</scope>
    <source>
        <strain evidence="1">LRV0_1</strain>
    </source>
</reference>
<organism evidence="1 2">
    <name type="scientific">Daphnia magna</name>
    <dbReference type="NCBI Taxonomy" id="35525"/>
    <lineage>
        <taxon>Eukaryota</taxon>
        <taxon>Metazoa</taxon>
        <taxon>Ecdysozoa</taxon>
        <taxon>Arthropoda</taxon>
        <taxon>Crustacea</taxon>
        <taxon>Branchiopoda</taxon>
        <taxon>Diplostraca</taxon>
        <taxon>Cladocera</taxon>
        <taxon>Anomopoda</taxon>
        <taxon>Daphniidae</taxon>
        <taxon>Daphnia</taxon>
    </lineage>
</organism>
<dbReference type="Proteomes" id="UP001234178">
    <property type="component" value="Unassembled WGS sequence"/>
</dbReference>
<comment type="caution">
    <text evidence="1">The sequence shown here is derived from an EMBL/GenBank/DDBJ whole genome shotgun (WGS) entry which is preliminary data.</text>
</comment>
<keyword evidence="2" id="KW-1185">Reference proteome</keyword>
<gene>
    <name evidence="1" type="ORF">OUZ56_030387</name>
</gene>
<evidence type="ECO:0000313" key="1">
    <source>
        <dbReference type="EMBL" id="KAK4015407.1"/>
    </source>
</evidence>
<protein>
    <submittedName>
        <fullName evidence="1">Uncharacterized protein</fullName>
    </submittedName>
</protein>
<dbReference type="EMBL" id="JAOYFB010000005">
    <property type="protein sequence ID" value="KAK4015407.1"/>
    <property type="molecule type" value="Genomic_DNA"/>
</dbReference>
<sequence>MISSIGGACNQIIIILGFNGNRTLVNLLSAWNAHTLTTTPTRYIVRMVYDITHHIGRFRDLNTQASYLQADAIATLPKRRCIYKQRKK</sequence>
<proteinExistence type="predicted"/>
<name>A0ABQ9ZR54_9CRUS</name>